<evidence type="ECO:0000313" key="3">
    <source>
        <dbReference type="EMBL" id="MBS2962630.1"/>
    </source>
</evidence>
<reference evidence="3" key="1">
    <citation type="submission" date="2021-04" db="EMBL/GenBank/DDBJ databases">
        <title>Genome based classification of Actinospica acidithermotolerans sp. nov., an actinobacterium isolated from an Indonesian hot spring.</title>
        <authorList>
            <person name="Kusuma A.B."/>
            <person name="Putra K.E."/>
            <person name="Nafisah S."/>
            <person name="Loh J."/>
            <person name="Nouioui I."/>
            <person name="Goodfellow M."/>
        </authorList>
    </citation>
    <scope>NUCLEOTIDE SEQUENCE</scope>
    <source>
        <strain evidence="3">DSM 45618</strain>
    </source>
</reference>
<keyword evidence="2" id="KW-0472">Membrane</keyword>
<organism evidence="3 4">
    <name type="scientific">Actinocrinis puniceicyclus</name>
    <dbReference type="NCBI Taxonomy" id="977794"/>
    <lineage>
        <taxon>Bacteria</taxon>
        <taxon>Bacillati</taxon>
        <taxon>Actinomycetota</taxon>
        <taxon>Actinomycetes</taxon>
        <taxon>Catenulisporales</taxon>
        <taxon>Actinospicaceae</taxon>
        <taxon>Actinocrinis</taxon>
    </lineage>
</organism>
<evidence type="ECO:0000313" key="4">
    <source>
        <dbReference type="Proteomes" id="UP000677913"/>
    </source>
</evidence>
<gene>
    <name evidence="3" type="ORF">KGA66_06195</name>
</gene>
<proteinExistence type="predicted"/>
<comment type="caution">
    <text evidence="3">The sequence shown here is derived from an EMBL/GenBank/DDBJ whole genome shotgun (WGS) entry which is preliminary data.</text>
</comment>
<dbReference type="Proteomes" id="UP000677913">
    <property type="component" value="Unassembled WGS sequence"/>
</dbReference>
<evidence type="ECO:0000256" key="2">
    <source>
        <dbReference type="SAM" id="Phobius"/>
    </source>
</evidence>
<keyword evidence="2" id="KW-0812">Transmembrane</keyword>
<feature type="region of interest" description="Disordered" evidence="1">
    <location>
        <begin position="204"/>
        <end position="232"/>
    </location>
</feature>
<feature type="transmembrane region" description="Helical" evidence="2">
    <location>
        <begin position="54"/>
        <end position="73"/>
    </location>
</feature>
<dbReference type="AlphaFoldDB" id="A0A8J7WKN9"/>
<feature type="transmembrane region" description="Helical" evidence="2">
    <location>
        <begin position="21"/>
        <end position="48"/>
    </location>
</feature>
<sequence length="232" mass="25210">MSAQTLEFLSLSGTRPVFIKWMTYAAWPAAFLIFMLHVASVAFVSARVFDETEFWIVAVGCCGSPAVALRVLGRSLTPRACLLISALASGAAALFAALDLSAYISPTPSNRLIALALLLAMAVQALNAAETVSNGARLRSRHRAEITRLTAEWQQATARARVNHLESCTIHATQEVRRLAELIEAASGLSDAEARILERALARRDAPQTRDEPDPGLSRVVPFERVNGHYRT</sequence>
<keyword evidence="4" id="KW-1185">Reference proteome</keyword>
<accession>A0A8J7WKN9</accession>
<name>A0A8J7WKN9_9ACTN</name>
<feature type="transmembrane region" description="Helical" evidence="2">
    <location>
        <begin position="80"/>
        <end position="100"/>
    </location>
</feature>
<evidence type="ECO:0000256" key="1">
    <source>
        <dbReference type="SAM" id="MobiDB-lite"/>
    </source>
</evidence>
<feature type="transmembrane region" description="Helical" evidence="2">
    <location>
        <begin position="112"/>
        <end position="133"/>
    </location>
</feature>
<protein>
    <submittedName>
        <fullName evidence="3">Uncharacterized protein</fullName>
    </submittedName>
</protein>
<keyword evidence="2" id="KW-1133">Transmembrane helix</keyword>
<dbReference type="RefSeq" id="WP_211465502.1">
    <property type="nucleotide sequence ID" value="NZ_JAGSXH010000013.1"/>
</dbReference>
<feature type="compositionally biased region" description="Basic and acidic residues" evidence="1">
    <location>
        <begin position="204"/>
        <end position="213"/>
    </location>
</feature>
<dbReference type="EMBL" id="JAGSXH010000013">
    <property type="protein sequence ID" value="MBS2962630.1"/>
    <property type="molecule type" value="Genomic_DNA"/>
</dbReference>